<evidence type="ECO:0000256" key="4">
    <source>
        <dbReference type="ARBA" id="ARBA00047707"/>
    </source>
</evidence>
<dbReference type="InterPro" id="IPR036188">
    <property type="entry name" value="FAD/NAD-bd_sf"/>
</dbReference>
<proteinExistence type="inferred from homology"/>
<dbReference type="GO" id="GO:0050660">
    <property type="term" value="F:flavin adenine dinucleotide binding"/>
    <property type="evidence" value="ECO:0007669"/>
    <property type="project" value="TreeGrafter"/>
</dbReference>
<keyword evidence="6" id="KW-1185">Reference proteome</keyword>
<dbReference type="PRINTS" id="PR00411">
    <property type="entry name" value="PNDRDTASEI"/>
</dbReference>
<dbReference type="EC" id="1.14.13.168" evidence="3"/>
<dbReference type="PANTHER" id="PTHR43539:SF78">
    <property type="entry name" value="FLAVIN-CONTAINING MONOOXYGENASE"/>
    <property type="match status" value="1"/>
</dbReference>
<dbReference type="GO" id="GO:0103075">
    <property type="term" value="F:indole-3-pyruvate monooxygenase activity"/>
    <property type="evidence" value="ECO:0007669"/>
    <property type="project" value="UniProtKB-EC"/>
</dbReference>
<dbReference type="Pfam" id="PF13450">
    <property type="entry name" value="NAD_binding_8"/>
    <property type="match status" value="1"/>
</dbReference>
<dbReference type="InterPro" id="IPR050982">
    <property type="entry name" value="Auxin_biosynth/cation_transpt"/>
</dbReference>
<sequence>MQCDMVIIGGGICGLLAARQCRDMGLSYTLIEREKRLGGNWHTKANDHSFLQVREQLEAFASDNAVTSNSLLSTEAVDVTQMAADRFLVNCKSLVTGEESVMETAFLCVTCGILGDQWTAEERGVEVGQGYRGKLTQAGRHLGMDSLAGTVDLAGKRVVVMGSGSFAIEAAEAAARQNAQHITIVSRPRYRWVLPFSRQFILAAVAFAPLVPWRLKMRAVEWYLRKFFYGPCGIDHWLPRGAPADMDYSGQSNDGYFRLTHEGRLTCIVDRVVKLDAEGARLASRKILPCDLFVVAAGCKYNLQPPFLASLGLGFHDLHSYAFLGRNPRIGTASDFVFAFVPAGPLKQLEMFFHSVQCCRAGKEAEVARALEPTALPHHTEGPMKGGRMAGSYTWFQTRSPWSPLNLPIEVGMGFLSILL</sequence>
<dbReference type="EMBL" id="KL662129">
    <property type="protein sequence ID" value="KFM26567.1"/>
    <property type="molecule type" value="Genomic_DNA"/>
</dbReference>
<organism evidence="5 6">
    <name type="scientific">Auxenochlorella protothecoides</name>
    <name type="common">Green microalga</name>
    <name type="synonym">Chlorella protothecoides</name>
    <dbReference type="NCBI Taxonomy" id="3075"/>
    <lineage>
        <taxon>Eukaryota</taxon>
        <taxon>Viridiplantae</taxon>
        <taxon>Chlorophyta</taxon>
        <taxon>core chlorophytes</taxon>
        <taxon>Trebouxiophyceae</taxon>
        <taxon>Chlorellales</taxon>
        <taxon>Chlorellaceae</taxon>
        <taxon>Auxenochlorella</taxon>
    </lineage>
</organism>
<dbReference type="STRING" id="3075.A0A087SLG3"/>
<evidence type="ECO:0000313" key="6">
    <source>
        <dbReference type="Proteomes" id="UP000028924"/>
    </source>
</evidence>
<dbReference type="AlphaFoldDB" id="A0A087SLG3"/>
<dbReference type="KEGG" id="apro:F751_2154"/>
<gene>
    <name evidence="5" type="ORF">F751_2154</name>
</gene>
<dbReference type="Proteomes" id="UP000028924">
    <property type="component" value="Unassembled WGS sequence"/>
</dbReference>
<evidence type="ECO:0000256" key="3">
    <source>
        <dbReference type="ARBA" id="ARBA00039148"/>
    </source>
</evidence>
<reference evidence="5 6" key="1">
    <citation type="journal article" date="2014" name="BMC Genomics">
        <title>Oil accumulation mechanisms of the oleaginous microalga Chlorella protothecoides revealed through its genome, transcriptomes, and proteomes.</title>
        <authorList>
            <person name="Gao C."/>
            <person name="Wang Y."/>
            <person name="Shen Y."/>
            <person name="Yan D."/>
            <person name="He X."/>
            <person name="Dai J."/>
            <person name="Wu Q."/>
        </authorList>
    </citation>
    <scope>NUCLEOTIDE SEQUENCE [LARGE SCALE GENOMIC DNA]</scope>
    <source>
        <strain evidence="5 6">0710</strain>
    </source>
</reference>
<dbReference type="RefSeq" id="XP_011399505.1">
    <property type="nucleotide sequence ID" value="XM_011401203.1"/>
</dbReference>
<dbReference type="Gene3D" id="3.50.50.60">
    <property type="entry name" value="FAD/NAD(P)-binding domain"/>
    <property type="match status" value="2"/>
</dbReference>
<keyword evidence="2" id="KW-0560">Oxidoreductase</keyword>
<name>A0A087SLG3_AUXPR</name>
<dbReference type="OrthoDB" id="504322at2759"/>
<evidence type="ECO:0000256" key="2">
    <source>
        <dbReference type="ARBA" id="ARBA00023002"/>
    </source>
</evidence>
<evidence type="ECO:0000313" key="5">
    <source>
        <dbReference type="EMBL" id="KFM26567.1"/>
    </source>
</evidence>
<dbReference type="PRINTS" id="PR00368">
    <property type="entry name" value="FADPNR"/>
</dbReference>
<accession>A0A087SLG3</accession>
<protein>
    <recommendedName>
        <fullName evidence="3">indole-3-pyruvate monooxygenase</fullName>
        <ecNumber evidence="3">1.14.13.168</ecNumber>
    </recommendedName>
</protein>
<comment type="similarity">
    <text evidence="1">Belongs to the FMO family.</text>
</comment>
<dbReference type="PANTHER" id="PTHR43539">
    <property type="entry name" value="FLAVIN-BINDING MONOOXYGENASE-LIKE PROTEIN (AFU_ORTHOLOGUE AFUA_4G09220)"/>
    <property type="match status" value="1"/>
</dbReference>
<dbReference type="GeneID" id="23613545"/>
<dbReference type="SUPFAM" id="SSF51905">
    <property type="entry name" value="FAD/NAD(P)-binding domain"/>
    <property type="match status" value="1"/>
</dbReference>
<comment type="catalytic activity">
    <reaction evidence="4">
        <text>indole-3-pyruvate + NADPH + O2 + H(+) = (indol-3-yl)acetate + CO2 + NADP(+) + H2O</text>
        <dbReference type="Rhea" id="RHEA:34331"/>
        <dbReference type="ChEBI" id="CHEBI:15377"/>
        <dbReference type="ChEBI" id="CHEBI:15378"/>
        <dbReference type="ChEBI" id="CHEBI:15379"/>
        <dbReference type="ChEBI" id="CHEBI:16526"/>
        <dbReference type="ChEBI" id="CHEBI:17640"/>
        <dbReference type="ChEBI" id="CHEBI:30854"/>
        <dbReference type="ChEBI" id="CHEBI:57783"/>
        <dbReference type="ChEBI" id="CHEBI:58349"/>
        <dbReference type="EC" id="1.14.13.168"/>
    </reaction>
</comment>
<evidence type="ECO:0000256" key="1">
    <source>
        <dbReference type="ARBA" id="ARBA00009183"/>
    </source>
</evidence>